<sequence>MWLRPWPPLPRSPPARAPPPLLPSLSEEDLSKRNKLEANRSSIPLFSISIMADPPLPSQSPAQTPPQPAPGAGGREDMLACVAVLLLCLPARELQTVDRSLQSSHQRVGVKRNISELGWEVLKSSESEEACRDEQKTLGCLVCFKALLQSRP</sequence>
<feature type="region of interest" description="Disordered" evidence="1">
    <location>
        <begin position="50"/>
        <end position="74"/>
    </location>
</feature>
<evidence type="ECO:0000313" key="2">
    <source>
        <dbReference type="EMBL" id="KAG2630156.1"/>
    </source>
</evidence>
<keyword evidence="3" id="KW-1185">Reference proteome</keyword>
<feature type="compositionally biased region" description="Pro residues" evidence="1">
    <location>
        <begin position="1"/>
        <end position="22"/>
    </location>
</feature>
<gene>
    <name evidence="2" type="ORF">PVAP13_3KG498903</name>
</gene>
<feature type="compositionally biased region" description="Pro residues" evidence="1">
    <location>
        <begin position="54"/>
        <end position="69"/>
    </location>
</feature>
<comment type="caution">
    <text evidence="2">The sequence shown here is derived from an EMBL/GenBank/DDBJ whole genome shotgun (WGS) entry which is preliminary data.</text>
</comment>
<protein>
    <submittedName>
        <fullName evidence="2">Uncharacterized protein</fullName>
    </submittedName>
</protein>
<organism evidence="2 3">
    <name type="scientific">Panicum virgatum</name>
    <name type="common">Blackwell switchgrass</name>
    <dbReference type="NCBI Taxonomy" id="38727"/>
    <lineage>
        <taxon>Eukaryota</taxon>
        <taxon>Viridiplantae</taxon>
        <taxon>Streptophyta</taxon>
        <taxon>Embryophyta</taxon>
        <taxon>Tracheophyta</taxon>
        <taxon>Spermatophyta</taxon>
        <taxon>Magnoliopsida</taxon>
        <taxon>Liliopsida</taxon>
        <taxon>Poales</taxon>
        <taxon>Poaceae</taxon>
        <taxon>PACMAD clade</taxon>
        <taxon>Panicoideae</taxon>
        <taxon>Panicodae</taxon>
        <taxon>Paniceae</taxon>
        <taxon>Panicinae</taxon>
        <taxon>Panicum</taxon>
        <taxon>Panicum sect. Hiantes</taxon>
    </lineage>
</organism>
<reference evidence="2" key="1">
    <citation type="submission" date="2020-05" db="EMBL/GenBank/DDBJ databases">
        <title>WGS assembly of Panicum virgatum.</title>
        <authorList>
            <person name="Lovell J.T."/>
            <person name="Jenkins J."/>
            <person name="Shu S."/>
            <person name="Juenger T.E."/>
            <person name="Schmutz J."/>
        </authorList>
    </citation>
    <scope>NUCLEOTIDE SEQUENCE</scope>
    <source>
        <strain evidence="2">AP13</strain>
    </source>
</reference>
<dbReference type="EMBL" id="CM029041">
    <property type="protein sequence ID" value="KAG2630156.1"/>
    <property type="molecule type" value="Genomic_DNA"/>
</dbReference>
<name>A0A8T0V9H7_PANVG</name>
<evidence type="ECO:0000256" key="1">
    <source>
        <dbReference type="SAM" id="MobiDB-lite"/>
    </source>
</evidence>
<dbReference type="Proteomes" id="UP000823388">
    <property type="component" value="Chromosome 3K"/>
</dbReference>
<accession>A0A8T0V9H7</accession>
<feature type="region of interest" description="Disordered" evidence="1">
    <location>
        <begin position="1"/>
        <end position="36"/>
    </location>
</feature>
<evidence type="ECO:0000313" key="3">
    <source>
        <dbReference type="Proteomes" id="UP000823388"/>
    </source>
</evidence>
<dbReference type="AlphaFoldDB" id="A0A8T0V9H7"/>
<proteinExistence type="predicted"/>